<sequence length="365" mass="41385">MPPPAEPTPELFLPPELLLEIVARSDAGTLVRCAAASNLLRREILSPPFLRRVCHDGPDAIVPRSSVVGFLHRRRKHDDNEAHCCFSLAHPATPAAASLVEHRLAPFMSRVAPDVLEEYKAVACHGGLVALQRRDPNWRRRSQRRADICVYNPMTGQRSFFAEQRETDTLPGWSLKSTPSQWRWWCELNRQNQPVVLAGVVHWLMDASRSSHYILTYDIATAEEGKMDLPTDYCGCKEIRLGSSPEGRLRLLVLHQHLSLSVWLFSGSGSGWTRHIMIETESRLRCVYPSWSVDLELPWSCTWERSDTVLLRPMDYSGSGWTRCPLGLLVLDVTMGEMRTVNNRSDQLVLYAVDLPSRISAMKTY</sequence>
<evidence type="ECO:0000313" key="2">
    <source>
        <dbReference type="EMBL" id="BAT00817.1"/>
    </source>
</evidence>
<dbReference type="Proteomes" id="UP000059680">
    <property type="component" value="Chromosome 7"/>
</dbReference>
<dbReference type="PaxDb" id="39947-A0A0P0X477"/>
<gene>
    <name evidence="2" type="ordered locus">Os07g0248000</name>
    <name evidence="2" type="ORF">OSNPB_070248000</name>
</gene>
<name>A0A0P0X477_ORYSJ</name>
<dbReference type="InterPro" id="IPR036047">
    <property type="entry name" value="F-box-like_dom_sf"/>
</dbReference>
<protein>
    <submittedName>
        <fullName evidence="2">Os07g0248000 protein</fullName>
    </submittedName>
</protein>
<dbReference type="PANTHER" id="PTHR35828">
    <property type="entry name" value="OS08G0203800 PROTEIN-RELATED"/>
    <property type="match status" value="1"/>
</dbReference>
<proteinExistence type="predicted"/>
<dbReference type="EMBL" id="AP014963">
    <property type="protein sequence ID" value="BAT00817.1"/>
    <property type="molecule type" value="Genomic_DNA"/>
</dbReference>
<dbReference type="InParanoid" id="A0A0P0X477"/>
<dbReference type="PANTHER" id="PTHR35828:SF22">
    <property type="entry name" value="OS10G0103633 PROTEIN"/>
    <property type="match status" value="1"/>
</dbReference>
<reference evidence="2 3" key="2">
    <citation type="journal article" date="2013" name="Plant Cell Physiol.">
        <title>Rice Annotation Project Database (RAP-DB): an integrative and interactive database for rice genomics.</title>
        <authorList>
            <person name="Sakai H."/>
            <person name="Lee S.S."/>
            <person name="Tanaka T."/>
            <person name="Numa H."/>
            <person name="Kim J."/>
            <person name="Kawahara Y."/>
            <person name="Wakimoto H."/>
            <person name="Yang C.C."/>
            <person name="Iwamoto M."/>
            <person name="Abe T."/>
            <person name="Yamada Y."/>
            <person name="Muto A."/>
            <person name="Inokuchi H."/>
            <person name="Ikemura T."/>
            <person name="Matsumoto T."/>
            <person name="Sasaki T."/>
            <person name="Itoh T."/>
        </authorList>
    </citation>
    <scope>NUCLEOTIDE SEQUENCE [LARGE SCALE GENOMIC DNA]</scope>
    <source>
        <strain evidence="3">cv. Nipponbare</strain>
    </source>
</reference>
<dbReference type="InterPro" id="IPR056016">
    <property type="entry name" value="DUF7595"/>
</dbReference>
<evidence type="ECO:0000259" key="1">
    <source>
        <dbReference type="Pfam" id="PF24523"/>
    </source>
</evidence>
<evidence type="ECO:0000313" key="3">
    <source>
        <dbReference type="Proteomes" id="UP000059680"/>
    </source>
</evidence>
<dbReference type="Pfam" id="PF24523">
    <property type="entry name" value="DUF7595"/>
    <property type="match status" value="1"/>
</dbReference>
<reference evidence="2 3" key="3">
    <citation type="journal article" date="2013" name="Rice">
        <title>Improvement of the Oryza sativa Nipponbare reference genome using next generation sequence and optical map data.</title>
        <authorList>
            <person name="Kawahara Y."/>
            <person name="de la Bastide M."/>
            <person name="Hamilton J.P."/>
            <person name="Kanamori H."/>
            <person name="McCombie W.R."/>
            <person name="Ouyang S."/>
            <person name="Schwartz D.C."/>
            <person name="Tanaka T."/>
            <person name="Wu J."/>
            <person name="Zhou S."/>
            <person name="Childs K.L."/>
            <person name="Davidson R.M."/>
            <person name="Lin H."/>
            <person name="Quesada-Ocampo L."/>
            <person name="Vaillancourt B."/>
            <person name="Sakai H."/>
            <person name="Lee S.S."/>
            <person name="Kim J."/>
            <person name="Numa H."/>
            <person name="Itoh T."/>
            <person name="Buell C.R."/>
            <person name="Matsumoto T."/>
        </authorList>
    </citation>
    <scope>NUCLEOTIDE SEQUENCE [LARGE SCALE GENOMIC DNA]</scope>
    <source>
        <strain evidence="3">cv. Nipponbare</strain>
    </source>
</reference>
<dbReference type="FunCoup" id="A0A0P0X477">
    <property type="interactions" value="174"/>
</dbReference>
<accession>A0A0P0X477</accession>
<dbReference type="SUPFAM" id="SSF81383">
    <property type="entry name" value="F-box domain"/>
    <property type="match status" value="1"/>
</dbReference>
<organism evidence="2 3">
    <name type="scientific">Oryza sativa subsp. japonica</name>
    <name type="common">Rice</name>
    <dbReference type="NCBI Taxonomy" id="39947"/>
    <lineage>
        <taxon>Eukaryota</taxon>
        <taxon>Viridiplantae</taxon>
        <taxon>Streptophyta</taxon>
        <taxon>Embryophyta</taxon>
        <taxon>Tracheophyta</taxon>
        <taxon>Spermatophyta</taxon>
        <taxon>Magnoliopsida</taxon>
        <taxon>Liliopsida</taxon>
        <taxon>Poales</taxon>
        <taxon>Poaceae</taxon>
        <taxon>BOP clade</taxon>
        <taxon>Oryzoideae</taxon>
        <taxon>Oryzeae</taxon>
        <taxon>Oryzinae</taxon>
        <taxon>Oryza</taxon>
        <taxon>Oryza sativa</taxon>
    </lineage>
</organism>
<feature type="domain" description="DUF7595" evidence="1">
    <location>
        <begin position="106"/>
        <end position="364"/>
    </location>
</feature>
<reference evidence="3" key="1">
    <citation type="journal article" date="2005" name="Nature">
        <title>The map-based sequence of the rice genome.</title>
        <authorList>
            <consortium name="International rice genome sequencing project (IRGSP)"/>
            <person name="Matsumoto T."/>
            <person name="Wu J."/>
            <person name="Kanamori H."/>
            <person name="Katayose Y."/>
            <person name="Fujisawa M."/>
            <person name="Namiki N."/>
            <person name="Mizuno H."/>
            <person name="Yamamoto K."/>
            <person name="Antonio B.A."/>
            <person name="Baba T."/>
            <person name="Sakata K."/>
            <person name="Nagamura Y."/>
            <person name="Aoki H."/>
            <person name="Arikawa K."/>
            <person name="Arita K."/>
            <person name="Bito T."/>
            <person name="Chiden Y."/>
            <person name="Fujitsuka N."/>
            <person name="Fukunaka R."/>
            <person name="Hamada M."/>
            <person name="Harada C."/>
            <person name="Hayashi A."/>
            <person name="Hijishita S."/>
            <person name="Honda M."/>
            <person name="Hosokawa S."/>
            <person name="Ichikawa Y."/>
            <person name="Idonuma A."/>
            <person name="Iijima M."/>
            <person name="Ikeda M."/>
            <person name="Ikeno M."/>
            <person name="Ito K."/>
            <person name="Ito S."/>
            <person name="Ito T."/>
            <person name="Ito Y."/>
            <person name="Ito Y."/>
            <person name="Iwabuchi A."/>
            <person name="Kamiya K."/>
            <person name="Karasawa W."/>
            <person name="Kurita K."/>
            <person name="Katagiri S."/>
            <person name="Kikuta A."/>
            <person name="Kobayashi H."/>
            <person name="Kobayashi N."/>
            <person name="Machita K."/>
            <person name="Maehara T."/>
            <person name="Masukawa M."/>
            <person name="Mizubayashi T."/>
            <person name="Mukai Y."/>
            <person name="Nagasaki H."/>
            <person name="Nagata Y."/>
            <person name="Naito S."/>
            <person name="Nakashima M."/>
            <person name="Nakama Y."/>
            <person name="Nakamichi Y."/>
            <person name="Nakamura M."/>
            <person name="Meguro A."/>
            <person name="Negishi M."/>
            <person name="Ohta I."/>
            <person name="Ohta T."/>
            <person name="Okamoto M."/>
            <person name="Ono N."/>
            <person name="Saji S."/>
            <person name="Sakaguchi M."/>
            <person name="Sakai K."/>
            <person name="Shibata M."/>
            <person name="Shimokawa T."/>
            <person name="Song J."/>
            <person name="Takazaki Y."/>
            <person name="Terasawa K."/>
            <person name="Tsugane M."/>
            <person name="Tsuji K."/>
            <person name="Ueda S."/>
            <person name="Waki K."/>
            <person name="Yamagata H."/>
            <person name="Yamamoto M."/>
            <person name="Yamamoto S."/>
            <person name="Yamane H."/>
            <person name="Yoshiki S."/>
            <person name="Yoshihara R."/>
            <person name="Yukawa K."/>
            <person name="Zhong H."/>
            <person name="Yano M."/>
            <person name="Yuan Q."/>
            <person name="Ouyang S."/>
            <person name="Liu J."/>
            <person name="Jones K.M."/>
            <person name="Gansberger K."/>
            <person name="Moffat K."/>
            <person name="Hill J."/>
            <person name="Bera J."/>
            <person name="Fadrosh D."/>
            <person name="Jin S."/>
            <person name="Johri S."/>
            <person name="Kim M."/>
            <person name="Overton L."/>
            <person name="Reardon M."/>
            <person name="Tsitrin T."/>
            <person name="Vuong H."/>
            <person name="Weaver B."/>
            <person name="Ciecko A."/>
            <person name="Tallon L."/>
            <person name="Jackson J."/>
            <person name="Pai G."/>
            <person name="Aken S.V."/>
            <person name="Utterback T."/>
            <person name="Reidmuller S."/>
            <person name="Feldblyum T."/>
            <person name="Hsiao J."/>
            <person name="Zismann V."/>
            <person name="Iobst S."/>
            <person name="de Vazeille A.R."/>
            <person name="Buell C.R."/>
            <person name="Ying K."/>
            <person name="Li Y."/>
            <person name="Lu T."/>
            <person name="Huang Y."/>
            <person name="Zhao Q."/>
            <person name="Feng Q."/>
            <person name="Zhang L."/>
            <person name="Zhu J."/>
            <person name="Weng Q."/>
            <person name="Mu J."/>
            <person name="Lu Y."/>
            <person name="Fan D."/>
            <person name="Liu Y."/>
            <person name="Guan J."/>
            <person name="Zhang Y."/>
            <person name="Yu S."/>
            <person name="Liu X."/>
            <person name="Zhang Y."/>
            <person name="Hong G."/>
            <person name="Han B."/>
            <person name="Choisne N."/>
            <person name="Demange N."/>
            <person name="Orjeda G."/>
            <person name="Samain S."/>
            <person name="Cattolico L."/>
            <person name="Pelletier E."/>
            <person name="Couloux A."/>
            <person name="Segurens B."/>
            <person name="Wincker P."/>
            <person name="D'Hont A."/>
            <person name="Scarpelli C."/>
            <person name="Weissenbach J."/>
            <person name="Salanoubat M."/>
            <person name="Quetier F."/>
            <person name="Yu Y."/>
            <person name="Kim H.R."/>
            <person name="Rambo T."/>
            <person name="Currie J."/>
            <person name="Collura K."/>
            <person name="Luo M."/>
            <person name="Yang T."/>
            <person name="Ammiraju J.S.S."/>
            <person name="Engler F."/>
            <person name="Soderlund C."/>
            <person name="Wing R.A."/>
            <person name="Palmer L.E."/>
            <person name="de la Bastide M."/>
            <person name="Spiegel L."/>
            <person name="Nascimento L."/>
            <person name="Zutavern T."/>
            <person name="O'Shaughnessy A."/>
            <person name="Dike S."/>
            <person name="Dedhia N."/>
            <person name="Preston R."/>
            <person name="Balija V."/>
            <person name="McCombie W.R."/>
            <person name="Chow T."/>
            <person name="Chen H."/>
            <person name="Chung M."/>
            <person name="Chen C."/>
            <person name="Shaw J."/>
            <person name="Wu H."/>
            <person name="Hsiao K."/>
            <person name="Chao Y."/>
            <person name="Chu M."/>
            <person name="Cheng C."/>
            <person name="Hour A."/>
            <person name="Lee P."/>
            <person name="Lin S."/>
            <person name="Lin Y."/>
            <person name="Liou J."/>
            <person name="Liu S."/>
            <person name="Hsing Y."/>
            <person name="Raghuvanshi S."/>
            <person name="Mohanty A."/>
            <person name="Bharti A.K."/>
            <person name="Gaur A."/>
            <person name="Gupta V."/>
            <person name="Kumar D."/>
            <person name="Ravi V."/>
            <person name="Vij S."/>
            <person name="Kapur A."/>
            <person name="Khurana P."/>
            <person name="Khurana P."/>
            <person name="Khurana J.P."/>
            <person name="Tyagi A.K."/>
            <person name="Gaikwad K."/>
            <person name="Singh A."/>
            <person name="Dalal V."/>
            <person name="Srivastava S."/>
            <person name="Dixit A."/>
            <person name="Pal A.K."/>
            <person name="Ghazi I.A."/>
            <person name="Yadav M."/>
            <person name="Pandit A."/>
            <person name="Bhargava A."/>
            <person name="Sureshbabu K."/>
            <person name="Batra K."/>
            <person name="Sharma T.R."/>
            <person name="Mohapatra T."/>
            <person name="Singh N.K."/>
            <person name="Messing J."/>
            <person name="Nelson A.B."/>
            <person name="Fuks G."/>
            <person name="Kavchok S."/>
            <person name="Keizer G."/>
            <person name="Linton E."/>
            <person name="Llaca V."/>
            <person name="Song R."/>
            <person name="Tanyolac B."/>
            <person name="Young S."/>
            <person name="Ho-Il K."/>
            <person name="Hahn J.H."/>
            <person name="Sangsakoo G."/>
            <person name="Vanavichit A."/>
            <person name="de Mattos Luiz.A.T."/>
            <person name="Zimmer P.D."/>
            <person name="Malone G."/>
            <person name="Dellagostin O."/>
            <person name="de Oliveira A.C."/>
            <person name="Bevan M."/>
            <person name="Bancroft I."/>
            <person name="Minx P."/>
            <person name="Cordum H."/>
            <person name="Wilson R."/>
            <person name="Cheng Z."/>
            <person name="Jin W."/>
            <person name="Jiang J."/>
            <person name="Leong S.A."/>
            <person name="Iwama H."/>
            <person name="Gojobori T."/>
            <person name="Itoh T."/>
            <person name="Niimura Y."/>
            <person name="Fujii Y."/>
            <person name="Habara T."/>
            <person name="Sakai H."/>
            <person name="Sato Y."/>
            <person name="Wilson G."/>
            <person name="Kumar K."/>
            <person name="McCouch S."/>
            <person name="Juretic N."/>
            <person name="Hoen D."/>
            <person name="Wright S."/>
            <person name="Bruskiewich R."/>
            <person name="Bureau T."/>
            <person name="Miyao A."/>
            <person name="Hirochika H."/>
            <person name="Nishikawa T."/>
            <person name="Kadowaki K."/>
            <person name="Sugiura M."/>
            <person name="Burr B."/>
            <person name="Sasaki T."/>
        </authorList>
    </citation>
    <scope>NUCLEOTIDE SEQUENCE [LARGE SCALE GENOMIC DNA]</scope>
    <source>
        <strain evidence="3">cv. Nipponbare</strain>
    </source>
</reference>
<dbReference type="AlphaFoldDB" id="A0A0P0X477"/>
<keyword evidence="3" id="KW-1185">Reference proteome</keyword>